<gene>
    <name evidence="1" type="ORF">VI08_04965</name>
</gene>
<name>A0A0F3KYI9_9GAMM</name>
<evidence type="ECO:0000313" key="1">
    <source>
        <dbReference type="EMBL" id="KJV36340.1"/>
    </source>
</evidence>
<evidence type="ECO:0000313" key="2">
    <source>
        <dbReference type="Proteomes" id="UP000033651"/>
    </source>
</evidence>
<organism evidence="1 2">
    <name type="scientific">Luteibacter yeojuensis</name>
    <dbReference type="NCBI Taxonomy" id="345309"/>
    <lineage>
        <taxon>Bacteria</taxon>
        <taxon>Pseudomonadati</taxon>
        <taxon>Pseudomonadota</taxon>
        <taxon>Gammaproteobacteria</taxon>
        <taxon>Lysobacterales</taxon>
        <taxon>Rhodanobacteraceae</taxon>
        <taxon>Luteibacter</taxon>
    </lineage>
</organism>
<dbReference type="EMBL" id="JZRB01000009">
    <property type="protein sequence ID" value="KJV36340.1"/>
    <property type="molecule type" value="Genomic_DNA"/>
</dbReference>
<proteinExistence type="predicted"/>
<dbReference type="InterPro" id="IPR007922">
    <property type="entry name" value="DciA-like"/>
</dbReference>
<dbReference type="PATRIC" id="fig|345309.4.peg.4137"/>
<accession>A0A0F3KYI9</accession>
<protein>
    <recommendedName>
        <fullName evidence="3">DUF721 domain-containing protein</fullName>
    </recommendedName>
</protein>
<dbReference type="Pfam" id="PF05258">
    <property type="entry name" value="DciA"/>
    <property type="match status" value="1"/>
</dbReference>
<dbReference type="Proteomes" id="UP000033651">
    <property type="component" value="Unassembled WGS sequence"/>
</dbReference>
<evidence type="ECO:0008006" key="3">
    <source>
        <dbReference type="Google" id="ProtNLM"/>
    </source>
</evidence>
<keyword evidence="2" id="KW-1185">Reference proteome</keyword>
<comment type="caution">
    <text evidence="1">The sequence shown here is derived from an EMBL/GenBank/DDBJ whole genome shotgun (WGS) entry which is preliminary data.</text>
</comment>
<reference evidence="1 2" key="1">
    <citation type="submission" date="2015-03" db="EMBL/GenBank/DDBJ databases">
        <title>Draft genome sequence of Luteibacter yeojuensis strain SU11.</title>
        <authorList>
            <person name="Sulaiman J."/>
            <person name="Priya K."/>
            <person name="Chan K.-G."/>
        </authorList>
    </citation>
    <scope>NUCLEOTIDE SEQUENCE [LARGE SCALE GENOMIC DNA]</scope>
    <source>
        <strain evidence="1 2">SU11</strain>
    </source>
</reference>
<dbReference type="AlphaFoldDB" id="A0A0F3KYI9"/>
<dbReference type="OrthoDB" id="5801779at2"/>
<sequence>MPQPPQPGRRRPTRGLKSIADVGPVAKLAHRARELDMLDRQLRATLPVPLRDHVRLADLRDGRLVFLAPSSAWASRVRLYQAQILEAARAIDASAYSVAVKVAPLPVEPPGPDPLKPLSAGAARHLRAAAASLSDPTLRDLFLGLASVAEKPDKTDT</sequence>